<reference evidence="2 3" key="1">
    <citation type="submission" date="2016-11" db="EMBL/GenBank/DDBJ databases">
        <title>The macronuclear genome of Stentor coeruleus: a giant cell with tiny introns.</title>
        <authorList>
            <person name="Slabodnick M."/>
            <person name="Ruby J.G."/>
            <person name="Reiff S.B."/>
            <person name="Swart E.C."/>
            <person name="Gosai S."/>
            <person name="Prabakaran S."/>
            <person name="Witkowska E."/>
            <person name="Larue G.E."/>
            <person name="Fisher S."/>
            <person name="Freeman R.M."/>
            <person name="Gunawardena J."/>
            <person name="Chu W."/>
            <person name="Stover N.A."/>
            <person name="Gregory B.D."/>
            <person name="Nowacki M."/>
            <person name="Derisi J."/>
            <person name="Roy S.W."/>
            <person name="Marshall W.F."/>
            <person name="Sood P."/>
        </authorList>
    </citation>
    <scope>NUCLEOTIDE SEQUENCE [LARGE SCALE GENOMIC DNA]</scope>
    <source>
        <strain evidence="2">WM001</strain>
    </source>
</reference>
<accession>A0A1R2CSP8</accession>
<keyword evidence="3" id="KW-1185">Reference proteome</keyword>
<feature type="compositionally biased region" description="Polar residues" evidence="1">
    <location>
        <begin position="60"/>
        <end position="70"/>
    </location>
</feature>
<gene>
    <name evidence="2" type="ORF">SteCoe_5310</name>
</gene>
<protein>
    <submittedName>
        <fullName evidence="2">Uncharacterized protein</fullName>
    </submittedName>
</protein>
<evidence type="ECO:0000313" key="3">
    <source>
        <dbReference type="Proteomes" id="UP000187209"/>
    </source>
</evidence>
<evidence type="ECO:0000256" key="1">
    <source>
        <dbReference type="SAM" id="MobiDB-lite"/>
    </source>
</evidence>
<sequence length="162" mass="18256">MGQFVSKNCVDCNSGLTTQEDVLHESTRKSVRRLREIIESMQEEVVEFESPRNKDEKYTTQRTSVNMNTSRETDQSAPALGTFPRSSSNPFLQSLQRKSKGGLYQHSLEGESFDNSLSTLNNSHSVGQLRYKTRSSNFSLGSVNLVDAVRKSPSPKRSSQFR</sequence>
<proteinExistence type="predicted"/>
<evidence type="ECO:0000313" key="2">
    <source>
        <dbReference type="EMBL" id="OMJ91993.1"/>
    </source>
</evidence>
<dbReference type="Proteomes" id="UP000187209">
    <property type="component" value="Unassembled WGS sequence"/>
</dbReference>
<dbReference type="AlphaFoldDB" id="A0A1R2CSP8"/>
<comment type="caution">
    <text evidence="2">The sequence shown here is derived from an EMBL/GenBank/DDBJ whole genome shotgun (WGS) entry which is preliminary data.</text>
</comment>
<feature type="region of interest" description="Disordered" evidence="1">
    <location>
        <begin position="48"/>
        <end position="92"/>
    </location>
</feature>
<organism evidence="2 3">
    <name type="scientific">Stentor coeruleus</name>
    <dbReference type="NCBI Taxonomy" id="5963"/>
    <lineage>
        <taxon>Eukaryota</taxon>
        <taxon>Sar</taxon>
        <taxon>Alveolata</taxon>
        <taxon>Ciliophora</taxon>
        <taxon>Postciliodesmatophora</taxon>
        <taxon>Heterotrichea</taxon>
        <taxon>Heterotrichida</taxon>
        <taxon>Stentoridae</taxon>
        <taxon>Stentor</taxon>
    </lineage>
</organism>
<name>A0A1R2CSP8_9CILI</name>
<feature type="compositionally biased region" description="Basic and acidic residues" evidence="1">
    <location>
        <begin position="49"/>
        <end position="59"/>
    </location>
</feature>
<dbReference type="EMBL" id="MPUH01000070">
    <property type="protein sequence ID" value="OMJ91993.1"/>
    <property type="molecule type" value="Genomic_DNA"/>
</dbReference>